<accession>A0AAV0YMC7</accession>
<dbReference type="InterPro" id="IPR008587">
    <property type="entry name" value="FPP_plant"/>
</dbReference>
<keyword evidence="2" id="KW-1185">Reference proteome</keyword>
<dbReference type="Pfam" id="PF05911">
    <property type="entry name" value="FPP"/>
    <property type="match status" value="1"/>
</dbReference>
<evidence type="ECO:0000313" key="2">
    <source>
        <dbReference type="Proteomes" id="UP001157006"/>
    </source>
</evidence>
<dbReference type="Proteomes" id="UP001157006">
    <property type="component" value="Chromosome 1L"/>
</dbReference>
<reference evidence="1 2" key="1">
    <citation type="submission" date="2023-01" db="EMBL/GenBank/DDBJ databases">
        <authorList>
            <person name="Kreplak J."/>
        </authorList>
    </citation>
    <scope>NUCLEOTIDE SEQUENCE [LARGE SCALE GENOMIC DNA]</scope>
</reference>
<proteinExistence type="predicted"/>
<sequence length="104" mass="12601">MNQFQELEKTIALRFELQILKESNKRLEDQMQNEISLNRDHDTQLTETELNEAYHKILELEAELESKNHYSEELDTKFVELQLYLERMKMTHSNDYVNQKNEPL</sequence>
<protein>
    <submittedName>
        <fullName evidence="1">Uncharacterized protein</fullName>
    </submittedName>
</protein>
<dbReference type="AlphaFoldDB" id="A0AAV0YMC7"/>
<name>A0AAV0YMC7_VICFA</name>
<evidence type="ECO:0000313" key="1">
    <source>
        <dbReference type="EMBL" id="CAI8587215.1"/>
    </source>
</evidence>
<dbReference type="EMBL" id="OX451736">
    <property type="protein sequence ID" value="CAI8587215.1"/>
    <property type="molecule type" value="Genomic_DNA"/>
</dbReference>
<organism evidence="1 2">
    <name type="scientific">Vicia faba</name>
    <name type="common">Broad bean</name>
    <name type="synonym">Faba vulgaris</name>
    <dbReference type="NCBI Taxonomy" id="3906"/>
    <lineage>
        <taxon>Eukaryota</taxon>
        <taxon>Viridiplantae</taxon>
        <taxon>Streptophyta</taxon>
        <taxon>Embryophyta</taxon>
        <taxon>Tracheophyta</taxon>
        <taxon>Spermatophyta</taxon>
        <taxon>Magnoliopsida</taxon>
        <taxon>eudicotyledons</taxon>
        <taxon>Gunneridae</taxon>
        <taxon>Pentapetalae</taxon>
        <taxon>rosids</taxon>
        <taxon>fabids</taxon>
        <taxon>Fabales</taxon>
        <taxon>Fabaceae</taxon>
        <taxon>Papilionoideae</taxon>
        <taxon>50 kb inversion clade</taxon>
        <taxon>NPAAA clade</taxon>
        <taxon>Hologalegina</taxon>
        <taxon>IRL clade</taxon>
        <taxon>Fabeae</taxon>
        <taxon>Vicia</taxon>
    </lineage>
</organism>
<gene>
    <name evidence="1" type="ORF">VFH_I289000</name>
</gene>